<keyword evidence="3 13" id="KW-0409">Iron storage</keyword>
<evidence type="ECO:0000256" key="12">
    <source>
        <dbReference type="PIRSR" id="PIRSR601519-1"/>
    </source>
</evidence>
<dbReference type="Gene3D" id="1.20.1260.10">
    <property type="match status" value="1"/>
</dbReference>
<accession>A0A452E7E2</accession>
<dbReference type="GO" id="GO:0044754">
    <property type="term" value="C:autolysosome"/>
    <property type="evidence" value="ECO:0007669"/>
    <property type="project" value="UniProtKB-SubCell"/>
</dbReference>
<dbReference type="InterPro" id="IPR014034">
    <property type="entry name" value="Ferritin_CS"/>
</dbReference>
<dbReference type="PROSITE" id="PS50905">
    <property type="entry name" value="FERRITIN_LIKE"/>
    <property type="match status" value="1"/>
</dbReference>
<dbReference type="STRING" id="9925.ENSCHIP00000007979"/>
<dbReference type="EMBL" id="LWLT01000024">
    <property type="status" value="NOT_ANNOTATED_CDS"/>
    <property type="molecule type" value="Genomic_DNA"/>
</dbReference>
<keyword evidence="6 12" id="KW-0408">Iron</keyword>
<keyword evidence="5 12" id="KW-0479">Metal-binding</keyword>
<evidence type="ECO:0000259" key="14">
    <source>
        <dbReference type="PROSITE" id="PS50905"/>
    </source>
</evidence>
<dbReference type="InterPro" id="IPR009040">
    <property type="entry name" value="Ferritin-like_diiron"/>
</dbReference>
<comment type="subunit">
    <text evidence="11">Oligomer of 24 subunits. There are two types of subunits: L (light) chain and H (heavy) chain. The major chain can be light or heavy, depending on the species and tissue type. The functional molecule forms a roughly spherical shell with a diameter of 12 nm and contains a central cavity into which the insoluble mineral iron core is deposited. Interacts with NCOA4.</text>
</comment>
<dbReference type="PROSITE" id="PS00540">
    <property type="entry name" value="FERRITIN_1"/>
    <property type="match status" value="1"/>
</dbReference>
<dbReference type="Ensembl" id="ENSCHIT00000015732.1">
    <property type="protein sequence ID" value="ENSCHIP00000007979.1"/>
    <property type="gene ID" value="ENSCHIG00000011303.1"/>
</dbReference>
<comment type="function">
    <text evidence="10">Stores iron in a soluble, non-toxic, readily available form. Important for iron homeostasis. Iron is taken up in the ferrous form and deposited as ferric hydroxides after oxidation. Also plays a role in delivery of iron to cells. Mediates iron uptake in capsule cells of the developing kidney. Delivery to lysosomes by the cargo receptor NCOA4 for autophagic degradation and release or iron.</text>
</comment>
<keyword evidence="16" id="KW-1185">Reference proteome</keyword>
<dbReference type="InterPro" id="IPR008331">
    <property type="entry name" value="Ferritin_DPS_dom"/>
</dbReference>
<sequence>MSSQIRQNYSTEVEAAVNRLVNMQLRASYTYLSLGFYFDRDDVALEGVGHFFRELAKEKREGAERLLKLQNQRGGRALFLDVQKPSQDEGAALLLEKNLNQALLDLHGLASARGDPHICDFLENHFLDEEVKLIKKMGDHLTNLRRLAGPQAGLGEYLFERLTLKHD</sequence>
<evidence type="ECO:0000313" key="16">
    <source>
        <dbReference type="Proteomes" id="UP000291000"/>
    </source>
</evidence>
<keyword evidence="8" id="KW-0968">Cytoplasmic vesicle</keyword>
<dbReference type="FunFam" id="1.20.1260.10:FF:000009">
    <property type="entry name" value="Ferritin light chain"/>
    <property type="match status" value="1"/>
</dbReference>
<gene>
    <name evidence="15" type="primary">LOC108633376</name>
</gene>
<evidence type="ECO:0000256" key="5">
    <source>
        <dbReference type="ARBA" id="ARBA00022723"/>
    </source>
</evidence>
<evidence type="ECO:0000256" key="4">
    <source>
        <dbReference type="ARBA" id="ARBA00022490"/>
    </source>
</evidence>
<feature type="binding site" evidence="12">
    <location>
        <position position="96"/>
    </location>
    <ligand>
        <name>Fe cation</name>
        <dbReference type="ChEBI" id="CHEBI:24875"/>
        <label>1</label>
    </ligand>
</feature>
<keyword evidence="7" id="KW-0458">Lysosome</keyword>
<dbReference type="Pfam" id="PF00210">
    <property type="entry name" value="Ferritin"/>
    <property type="match status" value="1"/>
</dbReference>
<dbReference type="Proteomes" id="UP000291000">
    <property type="component" value="Chromosome 22"/>
</dbReference>
<dbReference type="PROSITE" id="PS00204">
    <property type="entry name" value="FERRITIN_2"/>
    <property type="match status" value="1"/>
</dbReference>
<evidence type="ECO:0000256" key="6">
    <source>
        <dbReference type="ARBA" id="ARBA00023004"/>
    </source>
</evidence>
<dbReference type="PANTHER" id="PTHR11431">
    <property type="entry name" value="FERRITIN"/>
    <property type="match status" value="1"/>
</dbReference>
<evidence type="ECO:0000256" key="7">
    <source>
        <dbReference type="ARBA" id="ARBA00023228"/>
    </source>
</evidence>
<dbReference type="InterPro" id="IPR012347">
    <property type="entry name" value="Ferritin-like"/>
</dbReference>
<reference evidence="15 16" key="1">
    <citation type="submission" date="2016-04" db="EMBL/GenBank/DDBJ databases">
        <title>Polished mammalian reference genomes with single-molecule sequencing and chromosome conformation capture applied to the Capra hircus genome.</title>
        <authorList>
            <person name="Bickhart D.M."/>
            <person name="Koren S."/>
            <person name="Rosen B."/>
            <person name="Hastie A."/>
            <person name="Liachko I."/>
            <person name="Sullivan S.T."/>
            <person name="Burton J."/>
            <person name="Sayre B.L."/>
            <person name="Huson H.J."/>
            <person name="Lee J."/>
            <person name="Lam E."/>
            <person name="Kelley C.M."/>
            <person name="Hutchison J.L."/>
            <person name="Zhou Y."/>
            <person name="Sun J."/>
            <person name="Crisa A."/>
            <person name="Schwartz J.C."/>
            <person name="Hammond J.A."/>
            <person name="Schroeder S.G."/>
            <person name="Liu G.E."/>
            <person name="Dunham M."/>
            <person name="Shendure J."/>
            <person name="Sonstegard T.S."/>
            <person name="Phillippy A.M."/>
            <person name="Van Tassell C.P."/>
            <person name="Smith T.P."/>
        </authorList>
    </citation>
    <scope>NUCLEOTIDE SEQUENCE [LARGE SCALE GENOMIC DNA]</scope>
</reference>
<dbReference type="GO" id="GO:0006826">
    <property type="term" value="P:iron ion transport"/>
    <property type="evidence" value="ECO:0007669"/>
    <property type="project" value="InterPro"/>
</dbReference>
<keyword evidence="4" id="KW-0963">Cytoplasm</keyword>
<evidence type="ECO:0000256" key="8">
    <source>
        <dbReference type="ARBA" id="ARBA00023329"/>
    </source>
</evidence>
<evidence type="ECO:0000256" key="3">
    <source>
        <dbReference type="ARBA" id="ARBA00022434"/>
    </source>
</evidence>
<evidence type="ECO:0000256" key="11">
    <source>
        <dbReference type="ARBA" id="ARBA00047045"/>
    </source>
</evidence>
<dbReference type="PANTHER" id="PTHR11431:SF47">
    <property type="entry name" value="FERRITIN LIGHT CHAIN"/>
    <property type="match status" value="1"/>
</dbReference>
<evidence type="ECO:0000256" key="13">
    <source>
        <dbReference type="RuleBase" id="RU361145"/>
    </source>
</evidence>
<evidence type="ECO:0000256" key="9">
    <source>
        <dbReference type="ARBA" id="ARBA00044942"/>
    </source>
</evidence>
<proteinExistence type="inferred from homology"/>
<comment type="similarity">
    <text evidence="2 13">Belongs to the ferritin family.</text>
</comment>
<name>A0A452E7E2_CAPHI</name>
<reference evidence="15" key="2">
    <citation type="submission" date="2025-08" db="UniProtKB">
        <authorList>
            <consortium name="Ensembl"/>
        </authorList>
    </citation>
    <scope>IDENTIFICATION</scope>
</reference>
<dbReference type="GO" id="GO:0008198">
    <property type="term" value="F:ferrous iron binding"/>
    <property type="evidence" value="ECO:0007669"/>
    <property type="project" value="TreeGrafter"/>
</dbReference>
<reference evidence="15" key="3">
    <citation type="submission" date="2025-09" db="UniProtKB">
        <authorList>
            <consortium name="Ensembl"/>
        </authorList>
    </citation>
    <scope>IDENTIFICATION</scope>
</reference>
<dbReference type="InterPro" id="IPR001519">
    <property type="entry name" value="Ferritin"/>
</dbReference>
<comment type="subcellular location">
    <subcellularLocation>
        <location evidence="9">Autolysosome</location>
    </subcellularLocation>
    <subcellularLocation>
        <location evidence="1">Cytoplasm</location>
    </subcellularLocation>
</comment>
<dbReference type="Bgee" id="ENSCHIG00000011303">
    <property type="expression patterns" value="Expressed in adult mammalian kidney and 4 other cell types or tissues"/>
</dbReference>
<evidence type="ECO:0000256" key="1">
    <source>
        <dbReference type="ARBA" id="ARBA00004496"/>
    </source>
</evidence>
<evidence type="ECO:0000313" key="15">
    <source>
        <dbReference type="Ensembl" id="ENSCHIP00000007979.1"/>
    </source>
</evidence>
<evidence type="ECO:0000256" key="2">
    <source>
        <dbReference type="ARBA" id="ARBA00007513"/>
    </source>
</evidence>
<evidence type="ECO:0000256" key="10">
    <source>
        <dbReference type="ARBA" id="ARBA00045578"/>
    </source>
</evidence>
<protein>
    <recommendedName>
        <fullName evidence="13">Ferritin</fullName>
    </recommendedName>
</protein>
<dbReference type="OMA" id="XDERSRT"/>
<dbReference type="InterPro" id="IPR009078">
    <property type="entry name" value="Ferritin-like_SF"/>
</dbReference>
<dbReference type="GO" id="GO:0031410">
    <property type="term" value="C:cytoplasmic vesicle"/>
    <property type="evidence" value="ECO:0007669"/>
    <property type="project" value="UniProtKB-KW"/>
</dbReference>
<dbReference type="GO" id="GO:0006879">
    <property type="term" value="P:intracellular iron ion homeostasis"/>
    <property type="evidence" value="ECO:0007669"/>
    <property type="project" value="UniProtKB-KW"/>
</dbReference>
<organism evidence="15 16">
    <name type="scientific">Capra hircus</name>
    <name type="common">Goat</name>
    <dbReference type="NCBI Taxonomy" id="9925"/>
    <lineage>
        <taxon>Eukaryota</taxon>
        <taxon>Metazoa</taxon>
        <taxon>Chordata</taxon>
        <taxon>Craniata</taxon>
        <taxon>Vertebrata</taxon>
        <taxon>Euteleostomi</taxon>
        <taxon>Mammalia</taxon>
        <taxon>Eutheria</taxon>
        <taxon>Laurasiatheria</taxon>
        <taxon>Artiodactyla</taxon>
        <taxon>Ruminantia</taxon>
        <taxon>Pecora</taxon>
        <taxon>Bovidae</taxon>
        <taxon>Caprinae</taxon>
        <taxon>Capra</taxon>
    </lineage>
</organism>
<dbReference type="SUPFAM" id="SSF47240">
    <property type="entry name" value="Ferritin-like"/>
    <property type="match status" value="1"/>
</dbReference>
<dbReference type="GeneTree" id="ENSGT00940000153096"/>
<dbReference type="GO" id="GO:0008199">
    <property type="term" value="F:ferric iron binding"/>
    <property type="evidence" value="ECO:0007669"/>
    <property type="project" value="InterPro"/>
</dbReference>
<dbReference type="AlphaFoldDB" id="A0A452E7E2"/>
<feature type="domain" description="Ferritin-like diiron" evidence="14">
    <location>
        <begin position="7"/>
        <end position="148"/>
    </location>
</feature>